<dbReference type="SUPFAM" id="SSF55785">
    <property type="entry name" value="PYP-like sensor domain (PAS domain)"/>
    <property type="match status" value="1"/>
</dbReference>
<keyword evidence="7" id="KW-0067">ATP-binding</keyword>
<evidence type="ECO:0000256" key="2">
    <source>
        <dbReference type="ARBA" id="ARBA00012438"/>
    </source>
</evidence>
<evidence type="ECO:0000256" key="1">
    <source>
        <dbReference type="ARBA" id="ARBA00000085"/>
    </source>
</evidence>
<evidence type="ECO:0000256" key="4">
    <source>
        <dbReference type="ARBA" id="ARBA00022679"/>
    </source>
</evidence>
<protein>
    <recommendedName>
        <fullName evidence="2">histidine kinase</fullName>
        <ecNumber evidence="2">2.7.13.3</ecNumber>
    </recommendedName>
</protein>
<sequence>MTRKQMITFVGILVVAITLAHYVSITFHFQPSTTYGLHILLAVGASACFLVKVGQTKTVSRYGTKHIVRDFLNNIDAAVIVTDLEGNITIINSKAREICGIGLDINVNIKEFSSESDSPLHYLAQTLVGSQVYQEHYFTYQNGEDIQYFYLNSISLLNEAGQPSGAIFVAWPTSEQSFLGRQISQSGKLTMIGELAAGTAHEIRNPLTSVRGLIQIMDQRLSDQDPAKEYISVIIREIDQINHIIKELLLLARRTTPNLSFASLPAMLDYILSLIEGEAAGKGITLYKYFQEDLPLMVLDEDQVKQVFWHLASNAIYAMPGGGRLTVAAVYKESQGLVEVSFTDTGVGISKENMSRIFLPFFTTRAEGTGLGLPVSYQIVDNHGGKLSVKTETGKGSTFTVKLPMVNYKKTKAS</sequence>
<dbReference type="InterPro" id="IPR003661">
    <property type="entry name" value="HisK_dim/P_dom"/>
</dbReference>
<keyword evidence="8" id="KW-0902">Two-component regulatory system</keyword>
<evidence type="ECO:0000259" key="11">
    <source>
        <dbReference type="PROSITE" id="PS50112"/>
    </source>
</evidence>
<evidence type="ECO:0000259" key="10">
    <source>
        <dbReference type="PROSITE" id="PS50109"/>
    </source>
</evidence>
<dbReference type="GO" id="GO:0005524">
    <property type="term" value="F:ATP binding"/>
    <property type="evidence" value="ECO:0007669"/>
    <property type="project" value="UniProtKB-KW"/>
</dbReference>
<keyword evidence="5" id="KW-0547">Nucleotide-binding</keyword>
<reference evidence="13" key="1">
    <citation type="submission" date="2016-11" db="EMBL/GenBank/DDBJ databases">
        <authorList>
            <person name="Varghese N."/>
            <person name="Submissions S."/>
        </authorList>
    </citation>
    <scope>NUCLEOTIDE SEQUENCE [LARGE SCALE GENOMIC DNA]</scope>
    <source>
        <strain evidence="13">DSM 10349</strain>
    </source>
</reference>
<evidence type="ECO:0000256" key="7">
    <source>
        <dbReference type="ARBA" id="ARBA00022840"/>
    </source>
</evidence>
<dbReference type="RefSeq" id="WP_139257206.1">
    <property type="nucleotide sequence ID" value="NZ_FRAR01000004.1"/>
</dbReference>
<dbReference type="Gene3D" id="1.10.287.130">
    <property type="match status" value="1"/>
</dbReference>
<dbReference type="SMART" id="SM00388">
    <property type="entry name" value="HisKA"/>
    <property type="match status" value="1"/>
</dbReference>
<keyword evidence="9" id="KW-0472">Membrane</keyword>
<evidence type="ECO:0000256" key="3">
    <source>
        <dbReference type="ARBA" id="ARBA00022553"/>
    </source>
</evidence>
<organism evidence="12 13">
    <name type="scientific">Desulforamulus aeronauticus DSM 10349</name>
    <dbReference type="NCBI Taxonomy" id="1121421"/>
    <lineage>
        <taxon>Bacteria</taxon>
        <taxon>Bacillati</taxon>
        <taxon>Bacillota</taxon>
        <taxon>Clostridia</taxon>
        <taxon>Eubacteriales</taxon>
        <taxon>Peptococcaceae</taxon>
        <taxon>Desulforamulus</taxon>
    </lineage>
</organism>
<gene>
    <name evidence="12" type="ORF">SAMN02745123_00107</name>
</gene>
<dbReference type="AlphaFoldDB" id="A0A1M6NFG5"/>
<dbReference type="InterPro" id="IPR000014">
    <property type="entry name" value="PAS"/>
</dbReference>
<dbReference type="Proteomes" id="UP000183997">
    <property type="component" value="Unassembled WGS sequence"/>
</dbReference>
<dbReference type="SMART" id="SM00387">
    <property type="entry name" value="HATPase_c"/>
    <property type="match status" value="1"/>
</dbReference>
<dbReference type="Gene3D" id="3.30.450.20">
    <property type="entry name" value="PAS domain"/>
    <property type="match status" value="1"/>
</dbReference>
<keyword evidence="9" id="KW-0812">Transmembrane</keyword>
<evidence type="ECO:0000256" key="9">
    <source>
        <dbReference type="SAM" id="Phobius"/>
    </source>
</evidence>
<evidence type="ECO:0000256" key="5">
    <source>
        <dbReference type="ARBA" id="ARBA00022741"/>
    </source>
</evidence>
<keyword evidence="13" id="KW-1185">Reference proteome</keyword>
<dbReference type="STRING" id="1121421.SAMN02745123_00107"/>
<keyword evidence="3" id="KW-0597">Phosphoprotein</keyword>
<dbReference type="InterPro" id="IPR004358">
    <property type="entry name" value="Sig_transdc_His_kin-like_C"/>
</dbReference>
<dbReference type="InterPro" id="IPR036890">
    <property type="entry name" value="HATPase_C_sf"/>
</dbReference>
<dbReference type="PANTHER" id="PTHR43065">
    <property type="entry name" value="SENSOR HISTIDINE KINASE"/>
    <property type="match status" value="1"/>
</dbReference>
<dbReference type="PROSITE" id="PS50112">
    <property type="entry name" value="PAS"/>
    <property type="match status" value="1"/>
</dbReference>
<evidence type="ECO:0000313" key="13">
    <source>
        <dbReference type="Proteomes" id="UP000183997"/>
    </source>
</evidence>
<dbReference type="InterPro" id="IPR003594">
    <property type="entry name" value="HATPase_dom"/>
</dbReference>
<feature type="domain" description="PAS" evidence="11">
    <location>
        <begin position="64"/>
        <end position="101"/>
    </location>
</feature>
<dbReference type="EC" id="2.7.13.3" evidence="2"/>
<dbReference type="SUPFAM" id="SSF47384">
    <property type="entry name" value="Homodimeric domain of signal transducing histidine kinase"/>
    <property type="match status" value="1"/>
</dbReference>
<dbReference type="Pfam" id="PF02518">
    <property type="entry name" value="HATPase_c"/>
    <property type="match status" value="1"/>
</dbReference>
<dbReference type="PRINTS" id="PR00344">
    <property type="entry name" value="BCTRLSENSOR"/>
</dbReference>
<dbReference type="CDD" id="cd00130">
    <property type="entry name" value="PAS"/>
    <property type="match status" value="1"/>
</dbReference>
<dbReference type="PANTHER" id="PTHR43065:SF10">
    <property type="entry name" value="PEROXIDE STRESS-ACTIVATED HISTIDINE KINASE MAK3"/>
    <property type="match status" value="1"/>
</dbReference>
<dbReference type="OrthoDB" id="9784397at2"/>
<dbReference type="InterPro" id="IPR005467">
    <property type="entry name" value="His_kinase_dom"/>
</dbReference>
<dbReference type="CDD" id="cd00082">
    <property type="entry name" value="HisKA"/>
    <property type="match status" value="1"/>
</dbReference>
<evidence type="ECO:0000256" key="8">
    <source>
        <dbReference type="ARBA" id="ARBA00023012"/>
    </source>
</evidence>
<dbReference type="Gene3D" id="3.30.565.10">
    <property type="entry name" value="Histidine kinase-like ATPase, C-terminal domain"/>
    <property type="match status" value="1"/>
</dbReference>
<dbReference type="InterPro" id="IPR036097">
    <property type="entry name" value="HisK_dim/P_sf"/>
</dbReference>
<feature type="transmembrane region" description="Helical" evidence="9">
    <location>
        <begin position="35"/>
        <end position="53"/>
    </location>
</feature>
<dbReference type="PROSITE" id="PS50109">
    <property type="entry name" value="HIS_KIN"/>
    <property type="match status" value="1"/>
</dbReference>
<evidence type="ECO:0000256" key="6">
    <source>
        <dbReference type="ARBA" id="ARBA00022777"/>
    </source>
</evidence>
<dbReference type="SUPFAM" id="SSF55874">
    <property type="entry name" value="ATPase domain of HSP90 chaperone/DNA topoisomerase II/histidine kinase"/>
    <property type="match status" value="1"/>
</dbReference>
<accession>A0A1M6NFG5</accession>
<dbReference type="Pfam" id="PF00512">
    <property type="entry name" value="HisKA"/>
    <property type="match status" value="1"/>
</dbReference>
<keyword evidence="6 12" id="KW-0418">Kinase</keyword>
<dbReference type="GO" id="GO:0000155">
    <property type="term" value="F:phosphorelay sensor kinase activity"/>
    <property type="evidence" value="ECO:0007669"/>
    <property type="project" value="InterPro"/>
</dbReference>
<proteinExistence type="predicted"/>
<comment type="catalytic activity">
    <reaction evidence="1">
        <text>ATP + protein L-histidine = ADP + protein N-phospho-L-histidine.</text>
        <dbReference type="EC" id="2.7.13.3"/>
    </reaction>
</comment>
<keyword evidence="4" id="KW-0808">Transferase</keyword>
<evidence type="ECO:0000313" key="12">
    <source>
        <dbReference type="EMBL" id="SHJ94491.1"/>
    </source>
</evidence>
<dbReference type="EMBL" id="FRAR01000004">
    <property type="protein sequence ID" value="SHJ94491.1"/>
    <property type="molecule type" value="Genomic_DNA"/>
</dbReference>
<keyword evidence="9" id="KW-1133">Transmembrane helix</keyword>
<feature type="transmembrane region" description="Helical" evidence="9">
    <location>
        <begin position="7"/>
        <end position="29"/>
    </location>
</feature>
<dbReference type="InterPro" id="IPR035965">
    <property type="entry name" value="PAS-like_dom_sf"/>
</dbReference>
<name>A0A1M6NFG5_9FIRM</name>
<feature type="domain" description="Histidine kinase" evidence="10">
    <location>
        <begin position="198"/>
        <end position="407"/>
    </location>
</feature>